<evidence type="ECO:0000256" key="2">
    <source>
        <dbReference type="ARBA" id="ARBA00006375"/>
    </source>
</evidence>
<sequence length="107" mass="12288">MQLQKLHFNESQNICISGGIAGIVYWLIALPFDILKSRIQTNQKDEKILTEFSKLLKREGLLSMYRGVDAVLVRAFPVNAIVFYAYEITLNLWQKFTAPKSITSHNK</sequence>
<comment type="caution">
    <text evidence="12">The sequence shown here is derived from an EMBL/GenBank/DDBJ whole genome shotgun (WGS) entry which is preliminary data.</text>
</comment>
<dbReference type="PANTHER" id="PTHR45624">
    <property type="entry name" value="MITOCHONDRIAL BASIC AMINO ACIDS TRANSPORTER-RELATED"/>
    <property type="match status" value="1"/>
</dbReference>
<evidence type="ECO:0000256" key="1">
    <source>
        <dbReference type="ARBA" id="ARBA00004225"/>
    </source>
</evidence>
<name>A0A443SDM1_9ACAR</name>
<evidence type="ECO:0000313" key="12">
    <source>
        <dbReference type="EMBL" id="RWS25614.1"/>
    </source>
</evidence>
<dbReference type="SUPFAM" id="SSF103506">
    <property type="entry name" value="Mitochondrial carrier"/>
    <property type="match status" value="1"/>
</dbReference>
<keyword evidence="4 9" id="KW-0812">Transmembrane</keyword>
<keyword evidence="8 9" id="KW-0472">Membrane</keyword>
<reference evidence="12 13" key="1">
    <citation type="journal article" date="2018" name="Gigascience">
        <title>Genomes of trombidid mites reveal novel predicted allergens and laterally-transferred genes associated with secondary metabolism.</title>
        <authorList>
            <person name="Dong X."/>
            <person name="Chaisiri K."/>
            <person name="Xia D."/>
            <person name="Armstrong S.D."/>
            <person name="Fang Y."/>
            <person name="Donnelly M.J."/>
            <person name="Kadowaki T."/>
            <person name="McGarry J.W."/>
            <person name="Darby A.C."/>
            <person name="Makepeace B.L."/>
        </authorList>
    </citation>
    <scope>NUCLEOTIDE SEQUENCE [LARGE SCALE GENOMIC DNA]</scope>
    <source>
        <strain evidence="12">UoL-UT</strain>
    </source>
</reference>
<comment type="similarity">
    <text evidence="2 10">Belongs to the mitochondrial carrier (TC 2.A.29) family.</text>
</comment>
<dbReference type="GO" id="GO:0031966">
    <property type="term" value="C:mitochondrial membrane"/>
    <property type="evidence" value="ECO:0007669"/>
    <property type="project" value="UniProtKB-SubCell"/>
</dbReference>
<feature type="transmembrane region" description="Helical" evidence="11">
    <location>
        <begin position="16"/>
        <end position="35"/>
    </location>
</feature>
<evidence type="ECO:0000256" key="4">
    <source>
        <dbReference type="ARBA" id="ARBA00022692"/>
    </source>
</evidence>
<evidence type="ECO:0000256" key="10">
    <source>
        <dbReference type="RuleBase" id="RU000488"/>
    </source>
</evidence>
<organism evidence="12 13">
    <name type="scientific">Leptotrombidium deliense</name>
    <dbReference type="NCBI Taxonomy" id="299467"/>
    <lineage>
        <taxon>Eukaryota</taxon>
        <taxon>Metazoa</taxon>
        <taxon>Ecdysozoa</taxon>
        <taxon>Arthropoda</taxon>
        <taxon>Chelicerata</taxon>
        <taxon>Arachnida</taxon>
        <taxon>Acari</taxon>
        <taxon>Acariformes</taxon>
        <taxon>Trombidiformes</taxon>
        <taxon>Prostigmata</taxon>
        <taxon>Anystina</taxon>
        <taxon>Parasitengona</taxon>
        <taxon>Trombiculoidea</taxon>
        <taxon>Trombiculidae</taxon>
        <taxon>Leptotrombidium</taxon>
    </lineage>
</organism>
<evidence type="ECO:0000256" key="8">
    <source>
        <dbReference type="ARBA" id="ARBA00023136"/>
    </source>
</evidence>
<evidence type="ECO:0000256" key="3">
    <source>
        <dbReference type="ARBA" id="ARBA00022448"/>
    </source>
</evidence>
<keyword evidence="5" id="KW-0677">Repeat</keyword>
<evidence type="ECO:0000256" key="9">
    <source>
        <dbReference type="PROSITE-ProRule" id="PRU00282"/>
    </source>
</evidence>
<feature type="repeat" description="Solcar" evidence="9">
    <location>
        <begin position="9"/>
        <end position="92"/>
    </location>
</feature>
<keyword evidence="3 10" id="KW-0813">Transport</keyword>
<dbReference type="AlphaFoldDB" id="A0A443SDM1"/>
<dbReference type="Gene3D" id="1.50.40.10">
    <property type="entry name" value="Mitochondrial carrier domain"/>
    <property type="match status" value="1"/>
</dbReference>
<evidence type="ECO:0000256" key="11">
    <source>
        <dbReference type="SAM" id="Phobius"/>
    </source>
</evidence>
<dbReference type="OrthoDB" id="14252at2759"/>
<evidence type="ECO:0000256" key="5">
    <source>
        <dbReference type="ARBA" id="ARBA00022737"/>
    </source>
</evidence>
<dbReference type="InterPro" id="IPR023395">
    <property type="entry name" value="MCP_dom_sf"/>
</dbReference>
<accession>A0A443SDM1</accession>
<dbReference type="EMBL" id="NCKV01003525">
    <property type="protein sequence ID" value="RWS25614.1"/>
    <property type="molecule type" value="Genomic_DNA"/>
</dbReference>
<evidence type="ECO:0000256" key="7">
    <source>
        <dbReference type="ARBA" id="ARBA00023128"/>
    </source>
</evidence>
<dbReference type="PROSITE" id="PS50920">
    <property type="entry name" value="SOLCAR"/>
    <property type="match status" value="1"/>
</dbReference>
<proteinExistence type="inferred from homology"/>
<dbReference type="VEuPathDB" id="VectorBase:LDEU006425"/>
<gene>
    <name evidence="12" type="ORF">B4U80_07971</name>
</gene>
<comment type="subcellular location">
    <subcellularLocation>
        <location evidence="1">Mitochondrion membrane</location>
        <topology evidence="1">Multi-pass membrane protein</topology>
    </subcellularLocation>
</comment>
<evidence type="ECO:0000313" key="13">
    <source>
        <dbReference type="Proteomes" id="UP000288716"/>
    </source>
</evidence>
<protein>
    <submittedName>
        <fullName evidence="12">Carnitine-acylcarnitine carrier-like protein</fullName>
    </submittedName>
</protein>
<dbReference type="InterPro" id="IPR018108">
    <property type="entry name" value="MCP_transmembrane"/>
</dbReference>
<dbReference type="Pfam" id="PF00153">
    <property type="entry name" value="Mito_carr"/>
    <property type="match status" value="1"/>
</dbReference>
<keyword evidence="6 11" id="KW-1133">Transmembrane helix</keyword>
<dbReference type="Proteomes" id="UP000288716">
    <property type="component" value="Unassembled WGS sequence"/>
</dbReference>
<keyword evidence="7" id="KW-0496">Mitochondrion</keyword>
<dbReference type="GO" id="GO:0022857">
    <property type="term" value="F:transmembrane transporter activity"/>
    <property type="evidence" value="ECO:0007669"/>
    <property type="project" value="TreeGrafter"/>
</dbReference>
<evidence type="ECO:0000256" key="6">
    <source>
        <dbReference type="ARBA" id="ARBA00022989"/>
    </source>
</evidence>
<dbReference type="STRING" id="299467.A0A443SDM1"/>
<dbReference type="InterPro" id="IPR050567">
    <property type="entry name" value="Mitochondrial_Carrier"/>
</dbReference>
<keyword evidence="13" id="KW-1185">Reference proteome</keyword>